<name>A0A1M5PQR9_9BRAD</name>
<accession>A0A1M5PQR9</accession>
<protein>
    <submittedName>
        <fullName evidence="1">Uncharacterized protein</fullName>
    </submittedName>
</protein>
<dbReference type="EMBL" id="LT670817">
    <property type="protein sequence ID" value="SHH04040.1"/>
    <property type="molecule type" value="Genomic_DNA"/>
</dbReference>
<organism evidence="1 2">
    <name type="scientific">Bradyrhizobium erythrophlei</name>
    <dbReference type="NCBI Taxonomy" id="1437360"/>
    <lineage>
        <taxon>Bacteria</taxon>
        <taxon>Pseudomonadati</taxon>
        <taxon>Pseudomonadota</taxon>
        <taxon>Alphaproteobacteria</taxon>
        <taxon>Hyphomicrobiales</taxon>
        <taxon>Nitrobacteraceae</taxon>
        <taxon>Bradyrhizobium</taxon>
    </lineage>
</organism>
<dbReference type="AlphaFoldDB" id="A0A1M5PQR9"/>
<proteinExistence type="predicted"/>
<sequence length="69" mass="7800">MTSRRFAPSTSNPDAILLIQRALTTCVGCRTSWRLDKRRGWKHGAPANTECTAQAERTELREIAARRSK</sequence>
<gene>
    <name evidence="1" type="ORF">SAMN05443248_3468</name>
</gene>
<evidence type="ECO:0000313" key="2">
    <source>
        <dbReference type="Proteomes" id="UP000189796"/>
    </source>
</evidence>
<reference evidence="1 2" key="1">
    <citation type="submission" date="2016-11" db="EMBL/GenBank/DDBJ databases">
        <authorList>
            <person name="Jaros S."/>
            <person name="Januszkiewicz K."/>
            <person name="Wedrychowicz H."/>
        </authorList>
    </citation>
    <scope>NUCLEOTIDE SEQUENCE [LARGE SCALE GENOMIC DNA]</scope>
    <source>
        <strain evidence="1 2">GAS138</strain>
    </source>
</reference>
<evidence type="ECO:0000313" key="1">
    <source>
        <dbReference type="EMBL" id="SHH04040.1"/>
    </source>
</evidence>
<dbReference type="Proteomes" id="UP000189796">
    <property type="component" value="Chromosome I"/>
</dbReference>